<dbReference type="AlphaFoldDB" id="A0A8J3MCV6"/>
<keyword evidence="3" id="KW-1185">Reference proteome</keyword>
<dbReference type="GO" id="GO:0002949">
    <property type="term" value="P:tRNA threonylcarbamoyladenosine modification"/>
    <property type="evidence" value="ECO:0007669"/>
    <property type="project" value="InterPro"/>
</dbReference>
<dbReference type="InterPro" id="IPR043129">
    <property type="entry name" value="ATPase_NBD"/>
</dbReference>
<dbReference type="EMBL" id="BNAP01000005">
    <property type="protein sequence ID" value="GHG88588.1"/>
    <property type="molecule type" value="Genomic_DNA"/>
</dbReference>
<gene>
    <name evidence="2" type="ORF">GCM10010961_17770</name>
</gene>
<dbReference type="RefSeq" id="WP_028093244.1">
    <property type="nucleotide sequence ID" value="NZ_BNAP01000005.1"/>
</dbReference>
<dbReference type="InterPro" id="IPR000905">
    <property type="entry name" value="Gcp-like_dom"/>
</dbReference>
<dbReference type="Pfam" id="PF00814">
    <property type="entry name" value="TsaD"/>
    <property type="match status" value="1"/>
</dbReference>
<protein>
    <submittedName>
        <fullName evidence="2">tRNA N6-adenosine(37)-N6-threonylcarbamoyltransferase complex dimerization subunit TsaB</fullName>
    </submittedName>
</protein>
<feature type="domain" description="Gcp-like" evidence="1">
    <location>
        <begin position="36"/>
        <end position="124"/>
    </location>
</feature>
<dbReference type="GO" id="GO:0005829">
    <property type="term" value="C:cytosol"/>
    <property type="evidence" value="ECO:0007669"/>
    <property type="project" value="TreeGrafter"/>
</dbReference>
<evidence type="ECO:0000259" key="1">
    <source>
        <dbReference type="Pfam" id="PF00814"/>
    </source>
</evidence>
<dbReference type="Proteomes" id="UP000611500">
    <property type="component" value="Unassembled WGS sequence"/>
</dbReference>
<evidence type="ECO:0000313" key="2">
    <source>
        <dbReference type="EMBL" id="GHG88588.1"/>
    </source>
</evidence>
<reference evidence="2" key="2">
    <citation type="submission" date="2020-09" db="EMBL/GenBank/DDBJ databases">
        <authorList>
            <person name="Sun Q."/>
            <person name="Zhou Y."/>
        </authorList>
    </citation>
    <scope>NUCLEOTIDE SEQUENCE</scope>
    <source>
        <strain evidence="2">CGMCC 1.7081</strain>
    </source>
</reference>
<dbReference type="PANTHER" id="PTHR11735:SF11">
    <property type="entry name" value="TRNA THREONYLCARBAMOYLADENOSINE BIOSYNTHESIS PROTEIN TSAB"/>
    <property type="match status" value="1"/>
</dbReference>
<dbReference type="NCBIfam" id="TIGR03725">
    <property type="entry name" value="T6A_YeaZ"/>
    <property type="match status" value="1"/>
</dbReference>
<dbReference type="SUPFAM" id="SSF53067">
    <property type="entry name" value="Actin-like ATPase domain"/>
    <property type="match status" value="1"/>
</dbReference>
<name>A0A8J3MCV6_9RHOB</name>
<comment type="caution">
    <text evidence="2">The sequence shown here is derived from an EMBL/GenBank/DDBJ whole genome shotgun (WGS) entry which is preliminary data.</text>
</comment>
<dbReference type="InterPro" id="IPR022496">
    <property type="entry name" value="T6A_TsaB"/>
</dbReference>
<accession>A0A8J3MCV6</accession>
<sequence length="215" mass="21591">MNTPPLILGFDTSAAHCAAALVSGEDLVASRTEEMGRGQAERLLPLLEELLAESGHGWHDLAALAVGEGPGNFTGIRIAVAAARGLALGLKVPAIGVSTFEALVCGLTEPAIASVAAPRGAVYLQPPGATPLGPLSPGELPADLLGSGLAVAGAEAEALATLTGGRALPPHWPLAEAIARVAATRLDSDAPLPRPLYLRPADAAPARDAPPALLD</sequence>
<proteinExistence type="predicted"/>
<evidence type="ECO:0000313" key="3">
    <source>
        <dbReference type="Proteomes" id="UP000611500"/>
    </source>
</evidence>
<organism evidence="2 3">
    <name type="scientific">Pseudodonghicola xiamenensis</name>
    <dbReference type="NCBI Taxonomy" id="337702"/>
    <lineage>
        <taxon>Bacteria</taxon>
        <taxon>Pseudomonadati</taxon>
        <taxon>Pseudomonadota</taxon>
        <taxon>Alphaproteobacteria</taxon>
        <taxon>Rhodobacterales</taxon>
        <taxon>Paracoccaceae</taxon>
        <taxon>Pseudodonghicola</taxon>
    </lineage>
</organism>
<reference evidence="2" key="1">
    <citation type="journal article" date="2014" name="Int. J. Syst. Evol. Microbiol.">
        <title>Complete genome sequence of Corynebacterium casei LMG S-19264T (=DSM 44701T), isolated from a smear-ripened cheese.</title>
        <authorList>
            <consortium name="US DOE Joint Genome Institute (JGI-PGF)"/>
            <person name="Walter F."/>
            <person name="Albersmeier A."/>
            <person name="Kalinowski J."/>
            <person name="Ruckert C."/>
        </authorList>
    </citation>
    <scope>NUCLEOTIDE SEQUENCE</scope>
    <source>
        <strain evidence="2">CGMCC 1.7081</strain>
    </source>
</reference>
<dbReference type="PANTHER" id="PTHR11735">
    <property type="entry name" value="TRNA N6-ADENOSINE THREONYLCARBAMOYLTRANSFERASE"/>
    <property type="match status" value="1"/>
</dbReference>
<dbReference type="Gene3D" id="3.30.420.40">
    <property type="match status" value="1"/>
</dbReference>